<dbReference type="AlphaFoldDB" id="A0A6M2BLE6"/>
<comment type="caution">
    <text evidence="5">The sequence shown here is derived from an EMBL/GenBank/DDBJ whole genome shotgun (WGS) entry which is preliminary data.</text>
</comment>
<dbReference type="InterPro" id="IPR000182">
    <property type="entry name" value="GNAT_dom"/>
</dbReference>
<evidence type="ECO:0000256" key="3">
    <source>
        <dbReference type="ARBA" id="ARBA00038502"/>
    </source>
</evidence>
<gene>
    <name evidence="5" type="ORF">G7Y85_00180</name>
</gene>
<evidence type="ECO:0000313" key="6">
    <source>
        <dbReference type="Proteomes" id="UP000472676"/>
    </source>
</evidence>
<keyword evidence="2" id="KW-0012">Acyltransferase</keyword>
<feature type="domain" description="N-acetyltransferase" evidence="4">
    <location>
        <begin position="2"/>
        <end position="161"/>
    </location>
</feature>
<dbReference type="InterPro" id="IPR051531">
    <property type="entry name" value="N-acetyltransferase"/>
</dbReference>
<evidence type="ECO:0000256" key="2">
    <source>
        <dbReference type="ARBA" id="ARBA00023315"/>
    </source>
</evidence>
<dbReference type="InterPro" id="IPR016181">
    <property type="entry name" value="Acyl_CoA_acyltransferase"/>
</dbReference>
<proteinExistence type="inferred from homology"/>
<name>A0A6M2BLE6_9GAMM</name>
<dbReference type="GO" id="GO:0016747">
    <property type="term" value="F:acyltransferase activity, transferring groups other than amino-acyl groups"/>
    <property type="evidence" value="ECO:0007669"/>
    <property type="project" value="InterPro"/>
</dbReference>
<dbReference type="PROSITE" id="PS51186">
    <property type="entry name" value="GNAT"/>
    <property type="match status" value="1"/>
</dbReference>
<dbReference type="Pfam" id="PF13302">
    <property type="entry name" value="Acetyltransf_3"/>
    <property type="match status" value="1"/>
</dbReference>
<dbReference type="Gene3D" id="3.40.630.30">
    <property type="match status" value="1"/>
</dbReference>
<reference evidence="5 6" key="1">
    <citation type="journal article" date="2014" name="Int. J. Syst. Evol. Microbiol.">
        <title>Solimonas terrae sp. nov., isolated from soil.</title>
        <authorList>
            <person name="Kim S.J."/>
            <person name="Moon J.Y."/>
            <person name="Weon H.Y."/>
            <person name="Ahn J.H."/>
            <person name="Chen W.M."/>
            <person name="Kwon S.W."/>
        </authorList>
    </citation>
    <scope>NUCLEOTIDE SEQUENCE [LARGE SCALE GENOMIC DNA]</scope>
    <source>
        <strain evidence="5 6">KIS83-12</strain>
    </source>
</reference>
<dbReference type="PANTHER" id="PTHR43792">
    <property type="entry name" value="GNAT FAMILY, PUTATIVE (AFU_ORTHOLOGUE AFUA_3G00765)-RELATED-RELATED"/>
    <property type="match status" value="1"/>
</dbReference>
<dbReference type="PANTHER" id="PTHR43792:SF8">
    <property type="entry name" value="[RIBOSOMAL PROTEIN US5]-ALANINE N-ACETYLTRANSFERASE"/>
    <property type="match status" value="1"/>
</dbReference>
<evidence type="ECO:0000259" key="4">
    <source>
        <dbReference type="PROSITE" id="PS51186"/>
    </source>
</evidence>
<sequence length="165" mass="17934">MVTIEPIGEQHLAFVQLHASHPSIGAASMVPYPYPADGAARWYDGVRARQADGLARVFAIQRHGQFSGVMSINGIAAESWSAELDYWVAFAFQGRGVATQAAALAMSFARESLGTRHLHSACLARNVASGRVLEKCGFREIGRITLPDGRFKGEEVRRFLCELSG</sequence>
<keyword evidence="1 5" id="KW-0808">Transferase</keyword>
<dbReference type="RefSeq" id="WP_166250599.1">
    <property type="nucleotide sequence ID" value="NZ_JAAMOW010000001.1"/>
</dbReference>
<evidence type="ECO:0000313" key="5">
    <source>
        <dbReference type="EMBL" id="NGY03170.1"/>
    </source>
</evidence>
<dbReference type="Proteomes" id="UP000472676">
    <property type="component" value="Unassembled WGS sequence"/>
</dbReference>
<comment type="similarity">
    <text evidence="3">Belongs to the acetyltransferase family. RimJ subfamily.</text>
</comment>
<accession>A0A6M2BLE6</accession>
<organism evidence="5 6">
    <name type="scientific">Solimonas terrae</name>
    <dbReference type="NCBI Taxonomy" id="1396819"/>
    <lineage>
        <taxon>Bacteria</taxon>
        <taxon>Pseudomonadati</taxon>
        <taxon>Pseudomonadota</taxon>
        <taxon>Gammaproteobacteria</taxon>
        <taxon>Nevskiales</taxon>
        <taxon>Nevskiaceae</taxon>
        <taxon>Solimonas</taxon>
    </lineage>
</organism>
<dbReference type="SUPFAM" id="SSF55729">
    <property type="entry name" value="Acyl-CoA N-acyltransferases (Nat)"/>
    <property type="match status" value="1"/>
</dbReference>
<evidence type="ECO:0000256" key="1">
    <source>
        <dbReference type="ARBA" id="ARBA00022679"/>
    </source>
</evidence>
<protein>
    <submittedName>
        <fullName evidence="5">GNAT family N-acetyltransferase</fullName>
    </submittedName>
</protein>
<dbReference type="EMBL" id="JAAMOW010000001">
    <property type="protein sequence ID" value="NGY03170.1"/>
    <property type="molecule type" value="Genomic_DNA"/>
</dbReference>
<keyword evidence="6" id="KW-1185">Reference proteome</keyword>